<dbReference type="PROSITE" id="PS51900">
    <property type="entry name" value="CB"/>
    <property type="match status" value="1"/>
</dbReference>
<accession>A0ABS3RAJ4</accession>
<proteinExistence type="inferred from homology"/>
<evidence type="ECO:0000259" key="6">
    <source>
        <dbReference type="PROSITE" id="PS51900"/>
    </source>
</evidence>
<dbReference type="InterPro" id="IPR044068">
    <property type="entry name" value="CB"/>
</dbReference>
<evidence type="ECO:0000256" key="4">
    <source>
        <dbReference type="PROSITE-ProRule" id="PRU01248"/>
    </source>
</evidence>
<feature type="domain" description="Tyr recombinase" evidence="5">
    <location>
        <begin position="244"/>
        <end position="465"/>
    </location>
</feature>
<dbReference type="InterPro" id="IPR011010">
    <property type="entry name" value="DNA_brk_join_enz"/>
</dbReference>
<evidence type="ECO:0000256" key="3">
    <source>
        <dbReference type="ARBA" id="ARBA00023172"/>
    </source>
</evidence>
<keyword evidence="3" id="KW-0233">DNA recombination</keyword>
<feature type="domain" description="Core-binding (CB)" evidence="6">
    <location>
        <begin position="137"/>
        <end position="220"/>
    </location>
</feature>
<evidence type="ECO:0000313" key="8">
    <source>
        <dbReference type="Proteomes" id="UP000666915"/>
    </source>
</evidence>
<dbReference type="SUPFAM" id="SSF56349">
    <property type="entry name" value="DNA breaking-rejoining enzymes"/>
    <property type="match status" value="1"/>
</dbReference>
<dbReference type="Proteomes" id="UP000666915">
    <property type="component" value="Unassembled WGS sequence"/>
</dbReference>
<dbReference type="Gene3D" id="1.10.150.130">
    <property type="match status" value="1"/>
</dbReference>
<dbReference type="InterPro" id="IPR010998">
    <property type="entry name" value="Integrase_recombinase_N"/>
</dbReference>
<comment type="similarity">
    <text evidence="1">Belongs to the 'phage' integrase family.</text>
</comment>
<evidence type="ECO:0000259" key="5">
    <source>
        <dbReference type="PROSITE" id="PS51898"/>
    </source>
</evidence>
<name>A0ABS3RAJ4_9ACTN</name>
<keyword evidence="2 4" id="KW-0238">DNA-binding</keyword>
<keyword evidence="8" id="KW-1185">Reference proteome</keyword>
<evidence type="ECO:0000256" key="1">
    <source>
        <dbReference type="ARBA" id="ARBA00008857"/>
    </source>
</evidence>
<sequence>MTTSYKVKFWEIRPNKAGARSSKPGKVISYTVRWTVGGREKSQTFQRSTQGKNFLSDLRQAAKNGEEFDVESGLPLSMLPSKTAEKPARTWLEFSRAYIDMKWQGAAPNSRDGLTETIATVSPALVREDAPEAPEAELLRRALRAYYLAPQDREKRRPVEIAEALSWLEKASLDMPEVAKPANVRAALNALSRRLDGKPAAAATVARKRAVLYNAFEYAVELEEFDRNPIDKVKWSPPKLAEEVDWRVVIGPRQMRECLTAVTYVGKRGRGRRLRALYGCMYYAALRPAEAVALLKDDCHLPATGWGRLVLTRSLPETGSRWTNSGKTHEQRGLKLRPLAEVRTVPIPPVLVEILREHIAEFGTADDGRIFQTERGGIVGSTAYGDVWAATRALAFTPEQVASPLARRPYDLRHAGVSLWLNSGVPATEVAERAGHSVKVLLQVYAKCILGQHDRANQRIDDALDD</sequence>
<protein>
    <submittedName>
        <fullName evidence="7">Site-specific integrase</fullName>
    </submittedName>
</protein>
<dbReference type="PROSITE" id="PS51898">
    <property type="entry name" value="TYR_RECOMBINASE"/>
    <property type="match status" value="1"/>
</dbReference>
<dbReference type="RefSeq" id="WP_208271568.1">
    <property type="nucleotide sequence ID" value="NZ_BAAAGM010000018.1"/>
</dbReference>
<dbReference type="PANTHER" id="PTHR30349:SF64">
    <property type="entry name" value="PROPHAGE INTEGRASE INTD-RELATED"/>
    <property type="match status" value="1"/>
</dbReference>
<dbReference type="InterPro" id="IPR013762">
    <property type="entry name" value="Integrase-like_cat_sf"/>
</dbReference>
<reference evidence="7 8" key="1">
    <citation type="submission" date="2021-03" db="EMBL/GenBank/DDBJ databases">
        <authorList>
            <person name="Kanchanasin P."/>
            <person name="Saeng-In P."/>
            <person name="Phongsopitanun W."/>
            <person name="Yuki M."/>
            <person name="Kudo T."/>
            <person name="Ohkuma M."/>
            <person name="Tanasupawat S."/>
        </authorList>
    </citation>
    <scope>NUCLEOTIDE SEQUENCE [LARGE SCALE GENOMIC DNA]</scope>
    <source>
        <strain evidence="7 8">L46</strain>
    </source>
</reference>
<dbReference type="PANTHER" id="PTHR30349">
    <property type="entry name" value="PHAGE INTEGRASE-RELATED"/>
    <property type="match status" value="1"/>
</dbReference>
<gene>
    <name evidence="7" type="ORF">J4557_37620</name>
</gene>
<comment type="caution">
    <text evidence="7">The sequence shown here is derived from an EMBL/GenBank/DDBJ whole genome shotgun (WGS) entry which is preliminary data.</text>
</comment>
<dbReference type="Gene3D" id="1.10.443.10">
    <property type="entry name" value="Intergrase catalytic core"/>
    <property type="match status" value="1"/>
</dbReference>
<evidence type="ECO:0000313" key="7">
    <source>
        <dbReference type="EMBL" id="MBO2443261.1"/>
    </source>
</evidence>
<organism evidence="7 8">
    <name type="scientific">Actinomadura nitritigenes</name>
    <dbReference type="NCBI Taxonomy" id="134602"/>
    <lineage>
        <taxon>Bacteria</taxon>
        <taxon>Bacillati</taxon>
        <taxon>Actinomycetota</taxon>
        <taxon>Actinomycetes</taxon>
        <taxon>Streptosporangiales</taxon>
        <taxon>Thermomonosporaceae</taxon>
        <taxon>Actinomadura</taxon>
    </lineage>
</organism>
<dbReference type="EMBL" id="JAGEOK010000031">
    <property type="protein sequence ID" value="MBO2443261.1"/>
    <property type="molecule type" value="Genomic_DNA"/>
</dbReference>
<dbReference type="InterPro" id="IPR002104">
    <property type="entry name" value="Integrase_catalytic"/>
</dbReference>
<evidence type="ECO:0000256" key="2">
    <source>
        <dbReference type="ARBA" id="ARBA00023125"/>
    </source>
</evidence>
<dbReference type="InterPro" id="IPR050090">
    <property type="entry name" value="Tyrosine_recombinase_XerCD"/>
</dbReference>